<feature type="domain" description="Thiolase C-terminal" evidence="9">
    <location>
        <begin position="273"/>
        <end position="392"/>
    </location>
</feature>
<dbReference type="SUPFAM" id="SSF53901">
    <property type="entry name" value="Thiolase-like"/>
    <property type="match status" value="2"/>
</dbReference>
<dbReference type="EC" id="2.3.1.9" evidence="2"/>
<evidence type="ECO:0000256" key="2">
    <source>
        <dbReference type="ARBA" id="ARBA00012705"/>
    </source>
</evidence>
<evidence type="ECO:0000256" key="1">
    <source>
        <dbReference type="ARBA" id="ARBA00010982"/>
    </source>
</evidence>
<dbReference type="PROSITE" id="PS00099">
    <property type="entry name" value="THIOLASE_3"/>
    <property type="match status" value="1"/>
</dbReference>
<dbReference type="InterPro" id="IPR020615">
    <property type="entry name" value="Thiolase_acyl_enz_int_AS"/>
</dbReference>
<dbReference type="InterPro" id="IPR002155">
    <property type="entry name" value="Thiolase"/>
</dbReference>
<dbReference type="PROSITE" id="PS00098">
    <property type="entry name" value="THIOLASE_1"/>
    <property type="match status" value="1"/>
</dbReference>
<dbReference type="RefSeq" id="WP_268918231.1">
    <property type="nucleotide sequence ID" value="NZ_JAPTMY010000033.1"/>
</dbReference>
<dbReference type="Gene3D" id="3.40.47.10">
    <property type="match status" value="2"/>
</dbReference>
<keyword evidence="3 7" id="KW-0808">Transferase</keyword>
<reference evidence="10" key="1">
    <citation type="submission" date="2022-10" db="EMBL/GenBank/DDBJ databases">
        <title>Genome sequence of Actinomyces israelii ATCC 10048.</title>
        <authorList>
            <person name="Watt R.M."/>
            <person name="Tong W.M."/>
        </authorList>
    </citation>
    <scope>NUCLEOTIDE SEQUENCE</scope>
    <source>
        <strain evidence="10">ATCC 10048</strain>
    </source>
</reference>
<evidence type="ECO:0000313" key="11">
    <source>
        <dbReference type="Proteomes" id="UP001072034"/>
    </source>
</evidence>
<keyword evidence="11" id="KW-1185">Reference proteome</keyword>
<dbReference type="PIRSF" id="PIRSF000429">
    <property type="entry name" value="Ac-CoA_Ac_transf"/>
    <property type="match status" value="1"/>
</dbReference>
<name>A0ABT4IB11_9ACTO</name>
<accession>A0ABT4IB11</accession>
<evidence type="ECO:0000259" key="9">
    <source>
        <dbReference type="Pfam" id="PF02803"/>
    </source>
</evidence>
<sequence>MDNSNKIVFVSGARTPVGRFGGSLAGTENHVMGAHALRAALERGGVPAGAVDEVVIGCVGQVGGDAFLARRIALAAGARPESTAVTVNRLCGSGVEAIRSASLELRTGGSRIVVAGGSENMSRQPFMDFDARNGWRLGHHRLVDGTLSLVTDPFGDYPMGATAENVARRFGVSRRDQDEFAARSQSRAAAAREAGHLDAEIEPITVLERRKERVFDRDEHLRPETTVESLSGLRPAFAADGTVTAGNSSGINDAAAALVMTTEATAKEMGLPVMGELVACAKAGLEPEIMGYAPTLAVERVMERTGMSVTDMGWIELNEAFAAQAVAVMRALRLDPEVTNPLGGAIALGHPVGATGAILTIRTLVQLKRVGRELGLVTMCIGGGQGVAVVVRAR</sequence>
<protein>
    <recommendedName>
        <fullName evidence="6">Probable acetyl-CoA acetyltransferase</fullName>
        <ecNumber evidence="2">2.3.1.9</ecNumber>
    </recommendedName>
    <alternativeName>
        <fullName evidence="5">Acetoacetyl-CoA thiolase</fullName>
    </alternativeName>
</protein>
<evidence type="ECO:0000256" key="7">
    <source>
        <dbReference type="RuleBase" id="RU003557"/>
    </source>
</evidence>
<proteinExistence type="inferred from homology"/>
<comment type="similarity">
    <text evidence="1 7">Belongs to the thiolase-like superfamily. Thiolase family.</text>
</comment>
<feature type="domain" description="Thiolase N-terminal" evidence="8">
    <location>
        <begin position="7"/>
        <end position="263"/>
    </location>
</feature>
<dbReference type="PROSITE" id="PS00737">
    <property type="entry name" value="THIOLASE_2"/>
    <property type="match status" value="1"/>
</dbReference>
<dbReference type="InterPro" id="IPR020613">
    <property type="entry name" value="Thiolase_CS"/>
</dbReference>
<dbReference type="Proteomes" id="UP001072034">
    <property type="component" value="Unassembled WGS sequence"/>
</dbReference>
<evidence type="ECO:0000256" key="4">
    <source>
        <dbReference type="ARBA" id="ARBA00023315"/>
    </source>
</evidence>
<comment type="caution">
    <text evidence="10">The sequence shown here is derived from an EMBL/GenBank/DDBJ whole genome shotgun (WGS) entry which is preliminary data.</text>
</comment>
<organism evidence="10 11">
    <name type="scientific">Actinomyces israelii</name>
    <dbReference type="NCBI Taxonomy" id="1659"/>
    <lineage>
        <taxon>Bacteria</taxon>
        <taxon>Bacillati</taxon>
        <taxon>Actinomycetota</taxon>
        <taxon>Actinomycetes</taxon>
        <taxon>Actinomycetales</taxon>
        <taxon>Actinomycetaceae</taxon>
        <taxon>Actinomyces</taxon>
    </lineage>
</organism>
<dbReference type="InterPro" id="IPR020610">
    <property type="entry name" value="Thiolase_AS"/>
</dbReference>
<dbReference type="InterPro" id="IPR016039">
    <property type="entry name" value="Thiolase-like"/>
</dbReference>
<dbReference type="EMBL" id="JAPTMY010000033">
    <property type="protein sequence ID" value="MCZ0858910.1"/>
    <property type="molecule type" value="Genomic_DNA"/>
</dbReference>
<dbReference type="InterPro" id="IPR020616">
    <property type="entry name" value="Thiolase_N"/>
</dbReference>
<gene>
    <name evidence="10" type="ORF">OHJ16_12755</name>
</gene>
<dbReference type="Pfam" id="PF02803">
    <property type="entry name" value="Thiolase_C"/>
    <property type="match status" value="1"/>
</dbReference>
<evidence type="ECO:0000256" key="3">
    <source>
        <dbReference type="ARBA" id="ARBA00022679"/>
    </source>
</evidence>
<dbReference type="InterPro" id="IPR020617">
    <property type="entry name" value="Thiolase_C"/>
</dbReference>
<evidence type="ECO:0000256" key="6">
    <source>
        <dbReference type="ARBA" id="ARBA00040529"/>
    </source>
</evidence>
<dbReference type="PANTHER" id="PTHR18919:SF107">
    <property type="entry name" value="ACETYL-COA ACETYLTRANSFERASE, CYTOSOLIC"/>
    <property type="match status" value="1"/>
</dbReference>
<dbReference type="CDD" id="cd00751">
    <property type="entry name" value="thiolase"/>
    <property type="match status" value="1"/>
</dbReference>
<evidence type="ECO:0000259" key="8">
    <source>
        <dbReference type="Pfam" id="PF00108"/>
    </source>
</evidence>
<keyword evidence="4 7" id="KW-0012">Acyltransferase</keyword>
<evidence type="ECO:0000313" key="10">
    <source>
        <dbReference type="EMBL" id="MCZ0858910.1"/>
    </source>
</evidence>
<dbReference type="PANTHER" id="PTHR18919">
    <property type="entry name" value="ACETYL-COA C-ACYLTRANSFERASE"/>
    <property type="match status" value="1"/>
</dbReference>
<dbReference type="NCBIfam" id="TIGR01930">
    <property type="entry name" value="AcCoA-C-Actrans"/>
    <property type="match status" value="1"/>
</dbReference>
<dbReference type="Pfam" id="PF00108">
    <property type="entry name" value="Thiolase_N"/>
    <property type="match status" value="1"/>
</dbReference>
<evidence type="ECO:0000256" key="5">
    <source>
        <dbReference type="ARBA" id="ARBA00030755"/>
    </source>
</evidence>